<dbReference type="PANTHER" id="PTHR32552">
    <property type="entry name" value="FERRICHROME IRON RECEPTOR-RELATED"/>
    <property type="match status" value="1"/>
</dbReference>
<keyword evidence="5" id="KW-0812">Transmembrane</keyword>
<keyword evidence="3" id="KW-1134">Transmembrane beta strand</keyword>
<evidence type="ECO:0000256" key="2">
    <source>
        <dbReference type="ARBA" id="ARBA00022448"/>
    </source>
</evidence>
<dbReference type="GO" id="GO:0015344">
    <property type="term" value="F:siderophore uptake transmembrane transporter activity"/>
    <property type="evidence" value="ECO:0007669"/>
    <property type="project" value="TreeGrafter"/>
</dbReference>
<evidence type="ECO:0000256" key="10">
    <source>
        <dbReference type="ARBA" id="ARBA00023237"/>
    </source>
</evidence>
<dbReference type="PANTHER" id="PTHR32552:SF89">
    <property type="entry name" value="CATECHOLATE SIDEROPHORE RECEPTOR FIU"/>
    <property type="match status" value="1"/>
</dbReference>
<keyword evidence="10" id="KW-0998">Cell outer membrane</keyword>
<keyword evidence="7" id="KW-0408">Iron</keyword>
<dbReference type="SUPFAM" id="SSF56935">
    <property type="entry name" value="Porins"/>
    <property type="match status" value="1"/>
</dbReference>
<dbReference type="InterPro" id="IPR039426">
    <property type="entry name" value="TonB-dep_rcpt-like"/>
</dbReference>
<sequence length="767" mass="82817">MLVIGLGLHALPLHAEDTTKNTKKQKNDDTPVVLDGVSVAAPTSGAALASIQPVGANAYVLNRSDFEGSLSGDNSLALLKKVPGASYTATDGLGLDISATSLFVRGFRMSEMGVTFEGVPLNDSSFLSMTGTSVVNVGVPDAVGSIDITPGSARESLFSSSANGGGIAYALVQPSATAGATVKQAYGSNRTLVTTLSGQTGKLGENGPEIVADLQRVSANKYQAAGTQHFLRGDLKVKQDVSWGDFTFFFSGSHAEVWGYNNLSFDMIRNLGWKADSRYPNYADAYNAALPENADASCGVYTCGKLTSLLPYDTGQTTSDYIESITHHFRISPDLSGSVQLYGANSKTYASLADPNTPSPTGAPFSEQVQSPKVNRFGGMLNFTYTAGNHTLTAGFWQERTNSDAKTSWYNEPLLGQGAPLNTTGPYTTYGPAFQIANASHWRTRSRQFYLHDDYAINDELTLGMGFKGVSFSTTGGGIGADQAPYGTLRVKNNFLPHLSLFWSPTPQTDVFVDLAESENGYRVAQRGNIGYTASVWTVSSQDEFDKAVQSIRPESDWNLTAGVAHRFDNVTLTYDAFYSVIRNRLLSAAVGSQFAQVNTVGVMPRMHIFGSDLGLTADLSRHVQVYQGVAVARSFYDRDFAVDGNVFPIKGKAQPGYPIVSLVTDVSAHFNAWRFGATSTEYLRQPFSYENDIYVPNYWQVNAYASYTLPARGNRPELSFRLDASNLINRKNIGTATIAGSPFSGDYQTLQRSAPRQVLFSVSARY</sequence>
<dbReference type="Gene3D" id="2.170.130.10">
    <property type="entry name" value="TonB-dependent receptor, plug domain"/>
    <property type="match status" value="1"/>
</dbReference>
<organism evidence="11 12">
    <name type="scientific">Luteibacter anthropi</name>
    <dbReference type="NCBI Taxonomy" id="564369"/>
    <lineage>
        <taxon>Bacteria</taxon>
        <taxon>Pseudomonadati</taxon>
        <taxon>Pseudomonadota</taxon>
        <taxon>Gammaproteobacteria</taxon>
        <taxon>Lysobacterales</taxon>
        <taxon>Rhodanobacteraceae</taxon>
        <taxon>Luteibacter</taxon>
    </lineage>
</organism>
<keyword evidence="11" id="KW-0675">Receptor</keyword>
<evidence type="ECO:0000256" key="7">
    <source>
        <dbReference type="ARBA" id="ARBA00023004"/>
    </source>
</evidence>
<proteinExistence type="predicted"/>
<keyword evidence="4" id="KW-0410">Iron transport</keyword>
<accession>A0A7X5UAD0</accession>
<evidence type="ECO:0000256" key="1">
    <source>
        <dbReference type="ARBA" id="ARBA00004571"/>
    </source>
</evidence>
<evidence type="ECO:0000313" key="11">
    <source>
        <dbReference type="EMBL" id="NII06826.1"/>
    </source>
</evidence>
<dbReference type="AlphaFoldDB" id="A0A7X5UAD0"/>
<comment type="subcellular location">
    <subcellularLocation>
        <location evidence="1">Cell outer membrane</location>
        <topology evidence="1">Multi-pass membrane protein</topology>
    </subcellularLocation>
</comment>
<dbReference type="EMBL" id="JAARLZ010000005">
    <property type="protein sequence ID" value="NII06826.1"/>
    <property type="molecule type" value="Genomic_DNA"/>
</dbReference>
<dbReference type="Proteomes" id="UP000490980">
    <property type="component" value="Unassembled WGS sequence"/>
</dbReference>
<dbReference type="InterPro" id="IPR037066">
    <property type="entry name" value="Plug_dom_sf"/>
</dbReference>
<gene>
    <name evidence="11" type="ORF">HBF25_10550</name>
</gene>
<evidence type="ECO:0000256" key="8">
    <source>
        <dbReference type="ARBA" id="ARBA00023065"/>
    </source>
</evidence>
<evidence type="ECO:0000313" key="12">
    <source>
        <dbReference type="Proteomes" id="UP000490980"/>
    </source>
</evidence>
<evidence type="ECO:0000256" key="9">
    <source>
        <dbReference type="ARBA" id="ARBA00023136"/>
    </source>
</evidence>
<name>A0A7X5UAD0_9GAMM</name>
<evidence type="ECO:0000256" key="6">
    <source>
        <dbReference type="ARBA" id="ARBA00022729"/>
    </source>
</evidence>
<dbReference type="InterPro" id="IPR036942">
    <property type="entry name" value="Beta-barrel_TonB_sf"/>
</dbReference>
<evidence type="ECO:0000256" key="3">
    <source>
        <dbReference type="ARBA" id="ARBA00022452"/>
    </source>
</evidence>
<dbReference type="Gene3D" id="2.40.170.20">
    <property type="entry name" value="TonB-dependent receptor, beta-barrel domain"/>
    <property type="match status" value="1"/>
</dbReference>
<comment type="caution">
    <text evidence="11">The sequence shown here is derived from an EMBL/GenBank/DDBJ whole genome shotgun (WGS) entry which is preliminary data.</text>
</comment>
<dbReference type="GO" id="GO:0009279">
    <property type="term" value="C:cell outer membrane"/>
    <property type="evidence" value="ECO:0007669"/>
    <property type="project" value="UniProtKB-SubCell"/>
</dbReference>
<keyword evidence="8" id="KW-0406">Ion transport</keyword>
<keyword evidence="9" id="KW-0472">Membrane</keyword>
<evidence type="ECO:0000256" key="5">
    <source>
        <dbReference type="ARBA" id="ARBA00022692"/>
    </source>
</evidence>
<reference evidence="11 12" key="1">
    <citation type="submission" date="2020-03" db="EMBL/GenBank/DDBJ databases">
        <authorList>
            <person name="Lai Q."/>
        </authorList>
    </citation>
    <scope>NUCLEOTIDE SEQUENCE [LARGE SCALE GENOMIC DNA]</scope>
    <source>
        <strain evidence="11 12">CCUG 25036</strain>
    </source>
</reference>
<keyword evidence="2" id="KW-0813">Transport</keyword>
<evidence type="ECO:0000256" key="4">
    <source>
        <dbReference type="ARBA" id="ARBA00022496"/>
    </source>
</evidence>
<protein>
    <submittedName>
        <fullName evidence="11">TonB-dependent receptor plug domain-containing protein</fullName>
    </submittedName>
</protein>
<keyword evidence="12" id="KW-1185">Reference proteome</keyword>
<keyword evidence="6" id="KW-0732">Signal</keyword>